<keyword evidence="2" id="KW-1185">Reference proteome</keyword>
<evidence type="ECO:0000313" key="1">
    <source>
        <dbReference type="EMBL" id="KAK7573333.1"/>
    </source>
</evidence>
<dbReference type="Proteomes" id="UP001367676">
    <property type="component" value="Unassembled WGS sequence"/>
</dbReference>
<protein>
    <submittedName>
        <fullName evidence="1">Uncharacterized protein</fullName>
    </submittedName>
</protein>
<comment type="caution">
    <text evidence="1">The sequence shown here is derived from an EMBL/GenBank/DDBJ whole genome shotgun (WGS) entry which is preliminary data.</text>
</comment>
<name>A0AAN9T7K1_9HEMI</name>
<reference evidence="1 2" key="1">
    <citation type="submission" date="2024-03" db="EMBL/GenBank/DDBJ databases">
        <title>Adaptation during the transition from Ophiocordyceps entomopathogen to insect associate is accompanied by gene loss and intensified selection.</title>
        <authorList>
            <person name="Ward C.M."/>
            <person name="Onetto C.A."/>
            <person name="Borneman A.R."/>
        </authorList>
    </citation>
    <scope>NUCLEOTIDE SEQUENCE [LARGE SCALE GENOMIC DNA]</scope>
    <source>
        <strain evidence="1">AWRI1</strain>
        <tissue evidence="1">Single Adult Female</tissue>
    </source>
</reference>
<dbReference type="AlphaFoldDB" id="A0AAN9T7K1"/>
<sequence length="182" mass="20187">MYDAVEPIYTAISDIASCETSLNPNAVAANPIRRRLGARRESYGRIHEYGYVNVRTYGRGREQPNKNVPYRATAKSGIFRHDATRNSRTKNMKDCEYLIDILPTEQCSTPQTAFENDRCAGRKCRVNGRKILRENPTVPASGRGSPPSTRLLANSQSRALFVIRRAENGAAPSANVPDDGSQ</sequence>
<organism evidence="1 2">
    <name type="scientific">Parthenolecanium corni</name>
    <dbReference type="NCBI Taxonomy" id="536013"/>
    <lineage>
        <taxon>Eukaryota</taxon>
        <taxon>Metazoa</taxon>
        <taxon>Ecdysozoa</taxon>
        <taxon>Arthropoda</taxon>
        <taxon>Hexapoda</taxon>
        <taxon>Insecta</taxon>
        <taxon>Pterygota</taxon>
        <taxon>Neoptera</taxon>
        <taxon>Paraneoptera</taxon>
        <taxon>Hemiptera</taxon>
        <taxon>Sternorrhyncha</taxon>
        <taxon>Coccoidea</taxon>
        <taxon>Coccidae</taxon>
        <taxon>Parthenolecanium</taxon>
    </lineage>
</organism>
<accession>A0AAN9T7K1</accession>
<gene>
    <name evidence="1" type="ORF">V9T40_010524</name>
</gene>
<dbReference type="EMBL" id="JBBCAQ010000037">
    <property type="protein sequence ID" value="KAK7573333.1"/>
    <property type="molecule type" value="Genomic_DNA"/>
</dbReference>
<evidence type="ECO:0000313" key="2">
    <source>
        <dbReference type="Proteomes" id="UP001367676"/>
    </source>
</evidence>
<proteinExistence type="predicted"/>